<dbReference type="Proteomes" id="UP001174909">
    <property type="component" value="Unassembled WGS sequence"/>
</dbReference>
<protein>
    <submittedName>
        <fullName evidence="2">Uncharacterized protein</fullName>
    </submittedName>
</protein>
<proteinExistence type="predicted"/>
<comment type="caution">
    <text evidence="2">The sequence shown here is derived from an EMBL/GenBank/DDBJ whole genome shotgun (WGS) entry which is preliminary data.</text>
</comment>
<keyword evidence="3" id="KW-1185">Reference proteome</keyword>
<sequence length="241" mass="27144">GVLTPYPLLERCPHFRGVLTPYKRCQLDFPTSLYGGVPEFATSQGCKMPRKLGENASCTHAHILHIRMRTCAQAAKMAAPPKKRLRLLENHICSEEVGARGLTYDETSVVYSLLWNQPSLLPSPYCYTGRRATPLVGKGAKGKAVGLPLFYTASPDHPIRERDERGKEEETEIREAHPSTVQPVQPWRLRKRKVVDYIPSSPEAGIGERVRSELGYLFPPVMGKMVENHVQSRWLKQRNTG</sequence>
<dbReference type="EMBL" id="CASHTH010000137">
    <property type="protein sequence ID" value="CAI7992138.1"/>
    <property type="molecule type" value="Genomic_DNA"/>
</dbReference>
<evidence type="ECO:0000313" key="2">
    <source>
        <dbReference type="EMBL" id="CAI7992138.1"/>
    </source>
</evidence>
<feature type="region of interest" description="Disordered" evidence="1">
    <location>
        <begin position="156"/>
        <end position="182"/>
    </location>
</feature>
<feature type="compositionally biased region" description="Basic and acidic residues" evidence="1">
    <location>
        <begin position="157"/>
        <end position="177"/>
    </location>
</feature>
<evidence type="ECO:0000256" key="1">
    <source>
        <dbReference type="SAM" id="MobiDB-lite"/>
    </source>
</evidence>
<organism evidence="2 3">
    <name type="scientific">Geodia barretti</name>
    <name type="common">Barrett's horny sponge</name>
    <dbReference type="NCBI Taxonomy" id="519541"/>
    <lineage>
        <taxon>Eukaryota</taxon>
        <taxon>Metazoa</taxon>
        <taxon>Porifera</taxon>
        <taxon>Demospongiae</taxon>
        <taxon>Heteroscleromorpha</taxon>
        <taxon>Tetractinellida</taxon>
        <taxon>Astrophorina</taxon>
        <taxon>Geodiidae</taxon>
        <taxon>Geodia</taxon>
    </lineage>
</organism>
<accession>A0AA35QUZ1</accession>
<reference evidence="2" key="1">
    <citation type="submission" date="2023-03" db="EMBL/GenBank/DDBJ databases">
        <authorList>
            <person name="Steffen K."/>
            <person name="Cardenas P."/>
        </authorList>
    </citation>
    <scope>NUCLEOTIDE SEQUENCE</scope>
</reference>
<name>A0AA35QUZ1_GEOBA</name>
<dbReference type="AlphaFoldDB" id="A0AA35QUZ1"/>
<feature type="non-terminal residue" evidence="2">
    <location>
        <position position="241"/>
    </location>
</feature>
<evidence type="ECO:0000313" key="3">
    <source>
        <dbReference type="Proteomes" id="UP001174909"/>
    </source>
</evidence>
<gene>
    <name evidence="2" type="ORF">GBAR_LOCUS931</name>
</gene>